<accession>A0A4R1S200</accession>
<reference evidence="3 4" key="1">
    <citation type="submission" date="2019-03" db="EMBL/GenBank/DDBJ databases">
        <title>Genomic Encyclopedia of Type Strains, Phase IV (KMG-IV): sequencing the most valuable type-strain genomes for metagenomic binning, comparative biology and taxonomic classification.</title>
        <authorList>
            <person name="Goeker M."/>
        </authorList>
    </citation>
    <scope>NUCLEOTIDE SEQUENCE [LARGE SCALE GENOMIC DNA]</scope>
    <source>
        <strain evidence="3 4">LX-B</strain>
    </source>
</reference>
<dbReference type="OrthoDB" id="9804758at2"/>
<keyword evidence="4" id="KW-1185">Reference proteome</keyword>
<dbReference type="RefSeq" id="WP_132013345.1">
    <property type="nucleotide sequence ID" value="NZ_SLUN01000005.1"/>
</dbReference>
<dbReference type="InterPro" id="IPR010093">
    <property type="entry name" value="SinI_DNA-bd"/>
</dbReference>
<dbReference type="Gene3D" id="3.40.190.10">
    <property type="entry name" value="Periplasmic binding protein-like II"/>
    <property type="match status" value="1"/>
</dbReference>
<evidence type="ECO:0000313" key="3">
    <source>
        <dbReference type="EMBL" id="TCL73186.1"/>
    </source>
</evidence>
<sequence length="311" mass="34872">MPDNISYTPEEVARILKISRFTVYELIKRGDLAAYRIGRKVRVEQADIDQYIQNTKSCVPNLTRSMVQAPDPGGDTQAGLIICGQDLILDTLSQHLEKLLPQLRFLRRHIGSMDGLSALYHGAANLVTAHLWDGDSGEYNLPYVRRMLPGHKTVIYNLVHRMEGFYVAKGNPKAIQAWPDLVRPGLRFVNRECGSGARVLLDEMLRRLQLEPARIAGYDQEETSHIAVASRVARGEADFGLGIEKAASQVAGVDFIPLHKERYDLIFRKEDLGLPHFQAVLEILRSKGYRDEVTGMGGYDLSMMGQKIAEV</sequence>
<organism evidence="3 4">
    <name type="scientific">Hydrogenispora ethanolica</name>
    <dbReference type="NCBI Taxonomy" id="1082276"/>
    <lineage>
        <taxon>Bacteria</taxon>
        <taxon>Bacillati</taxon>
        <taxon>Bacillota</taxon>
        <taxon>Hydrogenispora</taxon>
    </lineage>
</organism>
<proteinExistence type="predicted"/>
<dbReference type="InterPro" id="IPR041657">
    <property type="entry name" value="HTH_17"/>
</dbReference>
<comment type="caution">
    <text evidence="3">The sequence shown here is derived from an EMBL/GenBank/DDBJ whole genome shotgun (WGS) entry which is preliminary data.</text>
</comment>
<dbReference type="NCBIfam" id="TIGR01764">
    <property type="entry name" value="excise"/>
    <property type="match status" value="1"/>
</dbReference>
<dbReference type="InterPro" id="IPR009061">
    <property type="entry name" value="DNA-bd_dom_put_sf"/>
</dbReference>
<dbReference type="SUPFAM" id="SSF46955">
    <property type="entry name" value="Putative DNA-binding domain"/>
    <property type="match status" value="1"/>
</dbReference>
<dbReference type="Pfam" id="PF12727">
    <property type="entry name" value="PBP_like"/>
    <property type="match status" value="1"/>
</dbReference>
<dbReference type="Pfam" id="PF12728">
    <property type="entry name" value="HTH_17"/>
    <property type="match status" value="1"/>
</dbReference>
<dbReference type="GO" id="GO:0003677">
    <property type="term" value="F:DNA binding"/>
    <property type="evidence" value="ECO:0007669"/>
    <property type="project" value="InterPro"/>
</dbReference>
<feature type="domain" description="PBP" evidence="1">
    <location>
        <begin position="94"/>
        <end position="285"/>
    </location>
</feature>
<evidence type="ECO:0000259" key="1">
    <source>
        <dbReference type="Pfam" id="PF12727"/>
    </source>
</evidence>
<dbReference type="PANTHER" id="PTHR38431:SF1">
    <property type="entry name" value="BLL2305 PROTEIN"/>
    <property type="match status" value="1"/>
</dbReference>
<gene>
    <name evidence="3" type="ORF">EDC14_100548</name>
</gene>
<dbReference type="EMBL" id="SLUN01000005">
    <property type="protein sequence ID" value="TCL73186.1"/>
    <property type="molecule type" value="Genomic_DNA"/>
</dbReference>
<dbReference type="PANTHER" id="PTHR38431">
    <property type="entry name" value="BLL2305 PROTEIN"/>
    <property type="match status" value="1"/>
</dbReference>
<evidence type="ECO:0000313" key="4">
    <source>
        <dbReference type="Proteomes" id="UP000295008"/>
    </source>
</evidence>
<dbReference type="InterPro" id="IPR024370">
    <property type="entry name" value="PBP_domain"/>
</dbReference>
<name>A0A4R1S200_HYDET</name>
<feature type="domain" description="Helix-turn-helix" evidence="2">
    <location>
        <begin position="7"/>
        <end position="54"/>
    </location>
</feature>
<evidence type="ECO:0000259" key="2">
    <source>
        <dbReference type="Pfam" id="PF12728"/>
    </source>
</evidence>
<dbReference type="SUPFAM" id="SSF53850">
    <property type="entry name" value="Periplasmic binding protein-like II"/>
    <property type="match status" value="1"/>
</dbReference>
<dbReference type="Proteomes" id="UP000295008">
    <property type="component" value="Unassembled WGS sequence"/>
</dbReference>
<dbReference type="AlphaFoldDB" id="A0A4R1S200"/>
<protein>
    <submittedName>
        <fullName evidence="3">Putative molybdopterin biosynthesis protein</fullName>
    </submittedName>
</protein>